<evidence type="ECO:0000313" key="2">
    <source>
        <dbReference type="EMBL" id="GFO27903.1"/>
    </source>
</evidence>
<feature type="transmembrane region" description="Helical" evidence="1">
    <location>
        <begin position="90"/>
        <end position="108"/>
    </location>
</feature>
<feature type="transmembrane region" description="Helical" evidence="1">
    <location>
        <begin position="114"/>
        <end position="135"/>
    </location>
</feature>
<dbReference type="AlphaFoldDB" id="A0AAV4C8R2"/>
<reference evidence="2 3" key="1">
    <citation type="journal article" date="2021" name="Elife">
        <title>Chloroplast acquisition without the gene transfer in kleptoplastic sea slugs, Plakobranchus ocellatus.</title>
        <authorList>
            <person name="Maeda T."/>
            <person name="Takahashi S."/>
            <person name="Yoshida T."/>
            <person name="Shimamura S."/>
            <person name="Takaki Y."/>
            <person name="Nagai Y."/>
            <person name="Toyoda A."/>
            <person name="Suzuki Y."/>
            <person name="Arimoto A."/>
            <person name="Ishii H."/>
            <person name="Satoh N."/>
            <person name="Nishiyama T."/>
            <person name="Hasebe M."/>
            <person name="Maruyama T."/>
            <person name="Minagawa J."/>
            <person name="Obokata J."/>
            <person name="Shigenobu S."/>
        </authorList>
    </citation>
    <scope>NUCLEOTIDE SEQUENCE [LARGE SCALE GENOMIC DNA]</scope>
</reference>
<evidence type="ECO:0000256" key="1">
    <source>
        <dbReference type="SAM" id="Phobius"/>
    </source>
</evidence>
<name>A0AAV4C8R2_9GAST</name>
<organism evidence="2 3">
    <name type="scientific">Plakobranchus ocellatus</name>
    <dbReference type="NCBI Taxonomy" id="259542"/>
    <lineage>
        <taxon>Eukaryota</taxon>
        <taxon>Metazoa</taxon>
        <taxon>Spiralia</taxon>
        <taxon>Lophotrochozoa</taxon>
        <taxon>Mollusca</taxon>
        <taxon>Gastropoda</taxon>
        <taxon>Heterobranchia</taxon>
        <taxon>Euthyneura</taxon>
        <taxon>Panpulmonata</taxon>
        <taxon>Sacoglossa</taxon>
        <taxon>Placobranchoidea</taxon>
        <taxon>Plakobranchidae</taxon>
        <taxon>Plakobranchus</taxon>
    </lineage>
</organism>
<keyword evidence="1" id="KW-1133">Transmembrane helix</keyword>
<comment type="caution">
    <text evidence="2">The sequence shown here is derived from an EMBL/GenBank/DDBJ whole genome shotgun (WGS) entry which is preliminary data.</text>
</comment>
<accession>A0AAV4C8R2</accession>
<evidence type="ECO:0000313" key="3">
    <source>
        <dbReference type="Proteomes" id="UP000735302"/>
    </source>
</evidence>
<sequence length="148" mass="15956">MAEENTNSITQLRCSKNVMKAMAAGKAMKQETSKTRSSRMIRVVRRSKDIENVTSSRDADRKLMVKDGKRLDFVLAKGRKFSLQVRKREIAFSMITSTITATAAYIAAAAASTITIASVAAAAFAAATTTASVAADKNNDDNNDNKTT</sequence>
<dbReference type="EMBL" id="BLXT01005980">
    <property type="protein sequence ID" value="GFO27903.1"/>
    <property type="molecule type" value="Genomic_DNA"/>
</dbReference>
<keyword evidence="1" id="KW-0472">Membrane</keyword>
<gene>
    <name evidence="2" type="ORF">PoB_005440800</name>
</gene>
<dbReference type="Proteomes" id="UP000735302">
    <property type="component" value="Unassembled WGS sequence"/>
</dbReference>
<proteinExistence type="predicted"/>
<protein>
    <submittedName>
        <fullName evidence="2">Uncharacterized protein</fullName>
    </submittedName>
</protein>
<keyword evidence="1" id="KW-0812">Transmembrane</keyword>
<keyword evidence="3" id="KW-1185">Reference proteome</keyword>